<keyword evidence="1" id="KW-0472">Membrane</keyword>
<keyword evidence="4" id="KW-1185">Reference proteome</keyword>
<dbReference type="InterPro" id="IPR006976">
    <property type="entry name" value="VanZ-like"/>
</dbReference>
<evidence type="ECO:0000313" key="3">
    <source>
        <dbReference type="EMBL" id="MCS0659281.1"/>
    </source>
</evidence>
<proteinExistence type="predicted"/>
<gene>
    <name evidence="3" type="ORF">NX778_14515</name>
</gene>
<protein>
    <submittedName>
        <fullName evidence="3">VanZ family protein</fullName>
    </submittedName>
</protein>
<feature type="transmembrane region" description="Helical" evidence="1">
    <location>
        <begin position="20"/>
        <end position="38"/>
    </location>
</feature>
<evidence type="ECO:0000313" key="4">
    <source>
        <dbReference type="Proteomes" id="UP001204621"/>
    </source>
</evidence>
<reference evidence="3 4" key="1">
    <citation type="submission" date="2022-08" db="EMBL/GenBank/DDBJ databases">
        <title>Reclassification of Massilia species as members of the genera Telluria, Duganella, Pseudoduganella, Mokoshia gen. nov. and Zemynaea gen. nov. using orthogonal and non-orthogonal genome-based approaches.</title>
        <authorList>
            <person name="Bowman J.P."/>
        </authorList>
    </citation>
    <scope>NUCLEOTIDE SEQUENCE [LARGE SCALE GENOMIC DNA]</scope>
    <source>
        <strain evidence="3 4">JCM 31606</strain>
    </source>
</reference>
<dbReference type="NCBIfam" id="NF037970">
    <property type="entry name" value="vanZ_1"/>
    <property type="match status" value="1"/>
</dbReference>
<feature type="transmembrane region" description="Helical" evidence="1">
    <location>
        <begin position="106"/>
        <end position="124"/>
    </location>
</feature>
<dbReference type="RefSeq" id="WP_258812464.1">
    <property type="nucleotide sequence ID" value="NZ_JANUGU010000004.1"/>
</dbReference>
<accession>A0ABT2CZ81</accession>
<keyword evidence="1" id="KW-0812">Transmembrane</keyword>
<feature type="transmembrane region" description="Helical" evidence="1">
    <location>
        <begin position="45"/>
        <end position="64"/>
    </location>
</feature>
<dbReference type="EMBL" id="JANUGU010000004">
    <property type="protein sequence ID" value="MCS0659281.1"/>
    <property type="molecule type" value="Genomic_DNA"/>
</dbReference>
<evidence type="ECO:0000259" key="2">
    <source>
        <dbReference type="Pfam" id="PF04892"/>
    </source>
</evidence>
<sequence>MPALLSTLVLDPKLSTVRRACAILMYLTILVAGSIPGARAEIGHVASGLVLHSIAYAVLAFLWFTGSAGSPAVRAAKAVLAVALMGAGDEYVQSFFPYRGSDVHDWMVDCAAAIVTSAVLYAVMPKSGAPAQR</sequence>
<dbReference type="Pfam" id="PF04892">
    <property type="entry name" value="VanZ"/>
    <property type="match status" value="1"/>
</dbReference>
<comment type="caution">
    <text evidence="3">The sequence shown here is derived from an EMBL/GenBank/DDBJ whole genome shotgun (WGS) entry which is preliminary data.</text>
</comment>
<dbReference type="Proteomes" id="UP001204621">
    <property type="component" value="Unassembled WGS sequence"/>
</dbReference>
<evidence type="ECO:0000256" key="1">
    <source>
        <dbReference type="SAM" id="Phobius"/>
    </source>
</evidence>
<keyword evidence="1" id="KW-1133">Transmembrane helix</keyword>
<feature type="domain" description="VanZ-like" evidence="2">
    <location>
        <begin position="57"/>
        <end position="120"/>
    </location>
</feature>
<name>A0ABT2CZ81_9BURK</name>
<organism evidence="3 4">
    <name type="scientific">Massilia terrae</name>
    <dbReference type="NCBI Taxonomy" id="1811224"/>
    <lineage>
        <taxon>Bacteria</taxon>
        <taxon>Pseudomonadati</taxon>
        <taxon>Pseudomonadota</taxon>
        <taxon>Betaproteobacteria</taxon>
        <taxon>Burkholderiales</taxon>
        <taxon>Oxalobacteraceae</taxon>
        <taxon>Telluria group</taxon>
        <taxon>Massilia</taxon>
    </lineage>
</organism>